<keyword evidence="1" id="KW-0175">Coiled coil</keyword>
<dbReference type="EMBL" id="CP058952">
    <property type="protein sequence ID" value="QLI81959.1"/>
    <property type="molecule type" value="Genomic_DNA"/>
</dbReference>
<dbReference type="PANTHER" id="PTHR32182">
    <property type="entry name" value="DNA REPLICATION AND REPAIR PROTEIN RECF"/>
    <property type="match status" value="1"/>
</dbReference>
<sequence>MFQIKTLEMVHWDFWQRISVPLDAQIVTVVGPNGSGKTTLLDALRTILALKCSGRRDYKRYVRNNKENIAWLRAVVSNPRRSGGGFFPYLFFPLSSETVTLFCRIKKQGGDWVRQYAIAEGDAQLDGQTETTLQWLGVGDYRRRLEQAGLTPAIAEVLALEQGDTDKLCEYSPKALLDLVFQVFGDKEVLDHYQEAKVRLREAEGELDKMQQQLSQLGLDVERFRLRASSYLEWCSLGTDTVRLENEVIPALQVAEAQDTLRNYIVQFKQNRRNLWHKRSDLVQLDKRLAVAQLAANQTLNGEQQSKADYDAMFAKFQEVRDAARDTERVIREGEKLRELAEREHGADAIGLNDRLADLKVLETEKKLALKNARDERQQLSEAQFALQAGKAPSPEFVRQMRAALDEAGIPHQLLTEICEVKDPAWQDAVEALLAPSRHLILLQREADKQRAWEVGERLRYRHFIVSEREPAPRANLGSILEIIDFKAPVPAWLSRQLNGIQRVKSVEAGSRISSDWITKEGYYRERRGARFIGVDTREYAFGEAARHSRLNDIAVRLKALNDQILDQETDFASVQRDIQSITVQLMGMQAVLQLAARQAEFAAAAERFPAEQAEVQRLGAELAAAQASLEGSRESRSELRLAAQKIEIERDQFRRAVEELQAQITRQRNEISRQLGAIRVLKEKALPAWLLPNVLAQLKEEYRSVTEVRHIIERQQEQLTQAHWEKDETIIQRRDKLVADYDALEDESQGHRKEVERTGQLTEEARAAYINKLRATVRAYGRNIKGLGDLAGIDVELDMPHLENDDVVLAQAGLTARFNFDQKGMMGLNDGEASGGQQVMKSLILLIGLMMDENNPSGFVFIDEPFAHLDIFNIDRVGAFLKATQAQYLITTPLTHNTNVYGPSELTLTTRKKRPGETWAPLIMQTRRRTEQKMLDAGTVVTTV</sequence>
<feature type="coiled-coil region" evidence="1">
    <location>
        <begin position="324"/>
        <end position="383"/>
    </location>
</feature>
<keyword evidence="4" id="KW-1185">Reference proteome</keyword>
<feature type="coiled-coil region" evidence="1">
    <location>
        <begin position="644"/>
        <end position="755"/>
    </location>
</feature>
<feature type="domain" description="RecF/RecN/SMC N-terminal" evidence="2">
    <location>
        <begin position="16"/>
        <end position="893"/>
    </location>
</feature>
<accession>A0A7D5VA66</accession>
<dbReference type="Proteomes" id="UP000510822">
    <property type="component" value="Chromosome"/>
</dbReference>
<evidence type="ECO:0000313" key="4">
    <source>
        <dbReference type="Proteomes" id="UP000510822"/>
    </source>
</evidence>
<proteinExistence type="predicted"/>
<dbReference type="Pfam" id="PF02463">
    <property type="entry name" value="SMC_N"/>
    <property type="match status" value="1"/>
</dbReference>
<dbReference type="PANTHER" id="PTHR32182:SF0">
    <property type="entry name" value="DNA REPLICATION AND REPAIR PROTEIN RECF"/>
    <property type="match status" value="1"/>
</dbReference>
<dbReference type="SUPFAM" id="SSF52540">
    <property type="entry name" value="P-loop containing nucleoside triphosphate hydrolases"/>
    <property type="match status" value="1"/>
</dbReference>
<reference evidence="3 4" key="1">
    <citation type="journal article" date="2016" name="Int. J. Syst. Evol. Microbiol.">
        <title>Chitinibacter fontanus sp. nov., isolated from a spring.</title>
        <authorList>
            <person name="Sheu S.Y."/>
            <person name="Li Y.S."/>
            <person name="Young C.C."/>
            <person name="Chen W.M."/>
        </authorList>
    </citation>
    <scope>NUCLEOTIDE SEQUENCE [LARGE SCALE GENOMIC DNA]</scope>
    <source>
        <strain evidence="3 4">STM-7</strain>
    </source>
</reference>
<dbReference type="GO" id="GO:0000731">
    <property type="term" value="P:DNA synthesis involved in DNA repair"/>
    <property type="evidence" value="ECO:0007669"/>
    <property type="project" value="TreeGrafter"/>
</dbReference>
<evidence type="ECO:0000256" key="1">
    <source>
        <dbReference type="SAM" id="Coils"/>
    </source>
</evidence>
<name>A0A7D5VA66_9NEIS</name>
<dbReference type="KEGG" id="cfon:HZU75_10650"/>
<dbReference type="AlphaFoldDB" id="A0A7D5VA66"/>
<dbReference type="GO" id="GO:0006302">
    <property type="term" value="P:double-strand break repair"/>
    <property type="evidence" value="ECO:0007669"/>
    <property type="project" value="TreeGrafter"/>
</dbReference>
<evidence type="ECO:0000313" key="3">
    <source>
        <dbReference type="EMBL" id="QLI81959.1"/>
    </source>
</evidence>
<gene>
    <name evidence="3" type="ORF">HZU75_10650</name>
</gene>
<dbReference type="RefSeq" id="WP_180306049.1">
    <property type="nucleotide sequence ID" value="NZ_CP058952.1"/>
</dbReference>
<organism evidence="3 4">
    <name type="scientific">Chitinibacter fontanus</name>
    <dbReference type="NCBI Taxonomy" id="1737446"/>
    <lineage>
        <taxon>Bacteria</taxon>
        <taxon>Pseudomonadati</taxon>
        <taxon>Pseudomonadota</taxon>
        <taxon>Betaproteobacteria</taxon>
        <taxon>Neisseriales</taxon>
        <taxon>Chitinibacteraceae</taxon>
        <taxon>Chitinibacter</taxon>
    </lineage>
</organism>
<dbReference type="InterPro" id="IPR003395">
    <property type="entry name" value="RecF/RecN/SMC_N"/>
</dbReference>
<dbReference type="Gene3D" id="3.40.50.300">
    <property type="entry name" value="P-loop containing nucleotide triphosphate hydrolases"/>
    <property type="match status" value="2"/>
</dbReference>
<protein>
    <submittedName>
        <fullName evidence="3">AAA family ATPase</fullName>
    </submittedName>
</protein>
<evidence type="ECO:0000259" key="2">
    <source>
        <dbReference type="Pfam" id="PF02463"/>
    </source>
</evidence>
<dbReference type="InterPro" id="IPR027417">
    <property type="entry name" value="P-loop_NTPase"/>
</dbReference>
<feature type="coiled-coil region" evidence="1">
    <location>
        <begin position="193"/>
        <end position="227"/>
    </location>
</feature>